<evidence type="ECO:0000256" key="1">
    <source>
        <dbReference type="ARBA" id="ARBA00005417"/>
    </source>
</evidence>
<dbReference type="EMBL" id="CP051428">
    <property type="protein sequence ID" value="QJC53875.1"/>
    <property type="molecule type" value="Genomic_DNA"/>
</dbReference>
<dbReference type="Pfam" id="PF14524">
    <property type="entry name" value="Wzt_C"/>
    <property type="match status" value="1"/>
</dbReference>
<dbReference type="InterPro" id="IPR003593">
    <property type="entry name" value="AAA+_ATPase"/>
</dbReference>
<dbReference type="GO" id="GO:0016887">
    <property type="term" value="F:ATP hydrolysis activity"/>
    <property type="evidence" value="ECO:0007669"/>
    <property type="project" value="InterPro"/>
</dbReference>
<dbReference type="Gene3D" id="2.70.50.60">
    <property type="entry name" value="abc- transporter (atp binding component) like domain"/>
    <property type="match status" value="1"/>
</dbReference>
<dbReference type="InterPro" id="IPR029439">
    <property type="entry name" value="Wzt_C"/>
</dbReference>
<protein>
    <submittedName>
        <fullName evidence="7">ABC transporter ATP-binding protein</fullName>
    </submittedName>
</protein>
<dbReference type="Proteomes" id="UP000502136">
    <property type="component" value="Chromosome"/>
</dbReference>
<dbReference type="InterPro" id="IPR003439">
    <property type="entry name" value="ABC_transporter-like_ATP-bd"/>
</dbReference>
<dbReference type="SMART" id="SM00382">
    <property type="entry name" value="AAA"/>
    <property type="match status" value="1"/>
</dbReference>
<gene>
    <name evidence="7" type="ORF">HGI30_21670</name>
</gene>
<dbReference type="KEGG" id="palr:HGI30_21670"/>
<evidence type="ECO:0000256" key="2">
    <source>
        <dbReference type="ARBA" id="ARBA00022448"/>
    </source>
</evidence>
<keyword evidence="4 7" id="KW-0067">ATP-binding</keyword>
<dbReference type="GO" id="GO:0005524">
    <property type="term" value="F:ATP binding"/>
    <property type="evidence" value="ECO:0007669"/>
    <property type="project" value="UniProtKB-KW"/>
</dbReference>
<dbReference type="PROSITE" id="PS50893">
    <property type="entry name" value="ABC_TRANSPORTER_2"/>
    <property type="match status" value="1"/>
</dbReference>
<keyword evidence="2" id="KW-0813">Transport</keyword>
<evidence type="ECO:0000256" key="5">
    <source>
        <dbReference type="ARBA" id="ARBA00022967"/>
    </source>
</evidence>
<organism evidence="7 8">
    <name type="scientific">Paenibacillus albicereus</name>
    <dbReference type="NCBI Taxonomy" id="2726185"/>
    <lineage>
        <taxon>Bacteria</taxon>
        <taxon>Bacillati</taxon>
        <taxon>Bacillota</taxon>
        <taxon>Bacilli</taxon>
        <taxon>Bacillales</taxon>
        <taxon>Paenibacillaceae</taxon>
        <taxon>Paenibacillus</taxon>
    </lineage>
</organism>
<keyword evidence="3" id="KW-0547">Nucleotide-binding</keyword>
<dbReference type="PANTHER" id="PTHR46743:SF2">
    <property type="entry name" value="TEICHOIC ACIDS EXPORT ATP-BINDING PROTEIN TAGH"/>
    <property type="match status" value="1"/>
</dbReference>
<keyword evidence="8" id="KW-1185">Reference proteome</keyword>
<dbReference type="RefSeq" id="WP_168909404.1">
    <property type="nucleotide sequence ID" value="NZ_CP051428.1"/>
</dbReference>
<dbReference type="CDD" id="cd03220">
    <property type="entry name" value="ABC_KpsT_Wzt"/>
    <property type="match status" value="1"/>
</dbReference>
<dbReference type="InterPro" id="IPR015860">
    <property type="entry name" value="ABC_transpr_TagH-like"/>
</dbReference>
<comment type="similarity">
    <text evidence="1">Belongs to the ABC transporter superfamily.</text>
</comment>
<dbReference type="GO" id="GO:0140359">
    <property type="term" value="F:ABC-type transporter activity"/>
    <property type="evidence" value="ECO:0007669"/>
    <property type="project" value="InterPro"/>
</dbReference>
<evidence type="ECO:0000256" key="4">
    <source>
        <dbReference type="ARBA" id="ARBA00022840"/>
    </source>
</evidence>
<sequence>MIRLRGLNKRFLSYENPSKRFKEFFLAQNEQAGFMALKEIDLVIEPGQTVGILGPNGSGKSTLLQVIAGIIHPTSGEVEIEGKISALLELGAGFNPEFTGRENVFLNASILGLSTEETEERFDAIVAFSGIGEFIDQPVKTYSSGMFVRLAFATAINVNPDIIIIDEALAVGDVAFQQRCMNKLRQLQKAGKTILFVSHDTSAVKSLCDHAILMQHGQIIAAGEPDDIVNQYMKIVYTNSLDGLEEGLADDLDEASQDELSPIVNYPTGDNRFGSKAAEIIGTTLIVEDKENEKTIYDTGILKVKVSVRYNEELKNPIIGFVLRDRLGNDITTTNTLLEKIKLPLGAVESVQTVLFELSVPKLLKGNYTISPAIANGDLVKHDMCDWIDNAYIFEVINKETVYGMMRVPVAIQTRLEG</sequence>
<dbReference type="PROSITE" id="PS00211">
    <property type="entry name" value="ABC_TRANSPORTER_1"/>
    <property type="match status" value="1"/>
</dbReference>
<name>A0A6H2H2L2_9BACL</name>
<evidence type="ECO:0000259" key="6">
    <source>
        <dbReference type="PROSITE" id="PS50893"/>
    </source>
</evidence>
<proteinExistence type="inferred from homology"/>
<dbReference type="Gene3D" id="3.40.50.300">
    <property type="entry name" value="P-loop containing nucleotide triphosphate hydrolases"/>
    <property type="match status" value="1"/>
</dbReference>
<dbReference type="InterPro" id="IPR050683">
    <property type="entry name" value="Bact_Polysacc_Export_ATP-bd"/>
</dbReference>
<feature type="domain" description="ABC transporter" evidence="6">
    <location>
        <begin position="19"/>
        <end position="241"/>
    </location>
</feature>
<dbReference type="InterPro" id="IPR017871">
    <property type="entry name" value="ABC_transporter-like_CS"/>
</dbReference>
<reference evidence="7 8" key="1">
    <citation type="submission" date="2020-04" db="EMBL/GenBank/DDBJ databases">
        <title>Novel Paenibacillus strain UniB2 isolated from commercial digestive syrup.</title>
        <authorList>
            <person name="Thorat V."/>
            <person name="Kirdat K."/>
            <person name="Tiwarekar B."/>
            <person name="Yadav A."/>
        </authorList>
    </citation>
    <scope>NUCLEOTIDE SEQUENCE [LARGE SCALE GENOMIC DNA]</scope>
    <source>
        <strain evidence="7 8">UniB2</strain>
    </source>
</reference>
<evidence type="ECO:0000313" key="8">
    <source>
        <dbReference type="Proteomes" id="UP000502136"/>
    </source>
</evidence>
<dbReference type="Pfam" id="PF00005">
    <property type="entry name" value="ABC_tran"/>
    <property type="match status" value="1"/>
</dbReference>
<dbReference type="CDD" id="cd10147">
    <property type="entry name" value="Wzt_C-like"/>
    <property type="match status" value="1"/>
</dbReference>
<dbReference type="PANTHER" id="PTHR46743">
    <property type="entry name" value="TEICHOIC ACIDS EXPORT ATP-BINDING PROTEIN TAGH"/>
    <property type="match status" value="1"/>
</dbReference>
<evidence type="ECO:0000313" key="7">
    <source>
        <dbReference type="EMBL" id="QJC53875.1"/>
    </source>
</evidence>
<dbReference type="SUPFAM" id="SSF52540">
    <property type="entry name" value="P-loop containing nucleoside triphosphate hydrolases"/>
    <property type="match status" value="1"/>
</dbReference>
<dbReference type="InterPro" id="IPR027417">
    <property type="entry name" value="P-loop_NTPase"/>
</dbReference>
<accession>A0A6H2H2L2</accession>
<evidence type="ECO:0000256" key="3">
    <source>
        <dbReference type="ARBA" id="ARBA00022741"/>
    </source>
</evidence>
<keyword evidence="5" id="KW-1278">Translocase</keyword>
<dbReference type="AlphaFoldDB" id="A0A6H2H2L2"/>
<dbReference type="GO" id="GO:0016020">
    <property type="term" value="C:membrane"/>
    <property type="evidence" value="ECO:0007669"/>
    <property type="project" value="InterPro"/>
</dbReference>